<evidence type="ECO:0000256" key="2">
    <source>
        <dbReference type="ARBA" id="ARBA00023065"/>
    </source>
</evidence>
<evidence type="ECO:0000256" key="3">
    <source>
        <dbReference type="ARBA" id="ARBA00023303"/>
    </source>
</evidence>
<dbReference type="InterPro" id="IPR036397">
    <property type="entry name" value="RNaseH_sf"/>
</dbReference>
<dbReference type="AlphaFoldDB" id="A0A8X6T3S1"/>
<dbReference type="PRINTS" id="PR01097">
    <property type="entry name" value="TRNSRECEPTRP"/>
</dbReference>
<proteinExistence type="predicted"/>
<sequence length="456" mass="53089">MAAVHFLHHGNPPTYRTRNLGAEGQRQTNHAIERAELKKKILLIKFYDNFYDESEQADIEWKFARCKLWMSCFEDGATVPPPLNIVPTPKSVYYFLRWIFRKFHSNSRAARKEHLRTIRKRAKQASERDFQYQSSGHGYAGIVSAEDWKLRELMALEINRVEVLMRLQSTKAQKVNISVEVCREGVPVRVSFSSLASHNKVHPLLLQKFSCLDSNIVSYEAVCRRMFLSLANEWTGFLLQNIMRNLVRRYVTEEQRKADNQGVTEDDVNEIKQDISSFRYELTEILQNSGFNTSASKGQTQTRRRFVEWAQTEIAVVSNFHKRILFSDEAHFWLNGYVNKQNCRIWSEANPQVYVETPLHPEKLTVWCALWAGGIIGPYFFKNDEGHNVTVNGDRYRAMITNFFIPELNKHDVQELWFQQDGATCHTARATIDLLKDTFGDRLISRFGPVNWPPRS</sequence>
<dbReference type="GO" id="GO:0003676">
    <property type="term" value="F:nucleic acid binding"/>
    <property type="evidence" value="ECO:0007669"/>
    <property type="project" value="InterPro"/>
</dbReference>
<keyword evidence="5" id="KW-1185">Reference proteome</keyword>
<evidence type="ECO:0000256" key="1">
    <source>
        <dbReference type="ARBA" id="ARBA00022448"/>
    </source>
</evidence>
<keyword evidence="4" id="KW-0675">Receptor</keyword>
<dbReference type="InterPro" id="IPR002153">
    <property type="entry name" value="TRPC_channel"/>
</dbReference>
<dbReference type="Gene3D" id="3.30.420.10">
    <property type="entry name" value="Ribonuclease H-like superfamily/Ribonuclease H"/>
    <property type="match status" value="1"/>
</dbReference>
<keyword evidence="2" id="KW-0406">Ion transport</keyword>
<gene>
    <name evidence="4" type="primary">Trpgamma</name>
    <name evidence="4" type="ORF">TNCV_1119911</name>
</gene>
<dbReference type="GO" id="GO:0034703">
    <property type="term" value="C:cation channel complex"/>
    <property type="evidence" value="ECO:0007669"/>
    <property type="project" value="TreeGrafter"/>
</dbReference>
<dbReference type="GO" id="GO:0005886">
    <property type="term" value="C:plasma membrane"/>
    <property type="evidence" value="ECO:0007669"/>
    <property type="project" value="TreeGrafter"/>
</dbReference>
<accession>A0A8X6T3S1</accession>
<protein>
    <submittedName>
        <fullName evidence="4">Transient receptor potential-gamma protein</fullName>
    </submittedName>
</protein>
<dbReference type="GO" id="GO:0015279">
    <property type="term" value="F:store-operated calcium channel activity"/>
    <property type="evidence" value="ECO:0007669"/>
    <property type="project" value="TreeGrafter"/>
</dbReference>
<evidence type="ECO:0000313" key="4">
    <source>
        <dbReference type="EMBL" id="GFY20757.1"/>
    </source>
</evidence>
<keyword evidence="1" id="KW-0813">Transport</keyword>
<organism evidence="4 5">
    <name type="scientific">Trichonephila clavipes</name>
    <name type="common">Golden silk orbweaver</name>
    <name type="synonym">Nephila clavipes</name>
    <dbReference type="NCBI Taxonomy" id="2585209"/>
    <lineage>
        <taxon>Eukaryota</taxon>
        <taxon>Metazoa</taxon>
        <taxon>Ecdysozoa</taxon>
        <taxon>Arthropoda</taxon>
        <taxon>Chelicerata</taxon>
        <taxon>Arachnida</taxon>
        <taxon>Araneae</taxon>
        <taxon>Araneomorphae</taxon>
        <taxon>Entelegynae</taxon>
        <taxon>Araneoidea</taxon>
        <taxon>Nephilidae</taxon>
        <taxon>Trichonephila</taxon>
    </lineage>
</organism>
<dbReference type="EMBL" id="BMAU01021356">
    <property type="protein sequence ID" value="GFY20757.1"/>
    <property type="molecule type" value="Genomic_DNA"/>
</dbReference>
<comment type="caution">
    <text evidence="4">The sequence shown here is derived from an EMBL/GenBank/DDBJ whole genome shotgun (WGS) entry which is preliminary data.</text>
</comment>
<dbReference type="PANTHER" id="PTHR10117">
    <property type="entry name" value="TRANSIENT RECEPTOR POTENTIAL CHANNEL"/>
    <property type="match status" value="1"/>
</dbReference>
<dbReference type="GO" id="GO:0051480">
    <property type="term" value="P:regulation of cytosolic calcium ion concentration"/>
    <property type="evidence" value="ECO:0007669"/>
    <property type="project" value="TreeGrafter"/>
</dbReference>
<dbReference type="PANTHER" id="PTHR10117:SF54">
    <property type="entry name" value="TRANSIENT RECEPTOR POTENTIAL-GAMMA PROTEIN"/>
    <property type="match status" value="1"/>
</dbReference>
<evidence type="ECO:0000313" key="5">
    <source>
        <dbReference type="Proteomes" id="UP000887159"/>
    </source>
</evidence>
<reference evidence="4" key="1">
    <citation type="submission" date="2020-08" db="EMBL/GenBank/DDBJ databases">
        <title>Multicomponent nature underlies the extraordinary mechanical properties of spider dragline silk.</title>
        <authorList>
            <person name="Kono N."/>
            <person name="Nakamura H."/>
            <person name="Mori M."/>
            <person name="Yoshida Y."/>
            <person name="Ohtoshi R."/>
            <person name="Malay A.D."/>
            <person name="Moran D.A.P."/>
            <person name="Tomita M."/>
            <person name="Numata K."/>
            <person name="Arakawa K."/>
        </authorList>
    </citation>
    <scope>NUCLEOTIDE SEQUENCE</scope>
</reference>
<name>A0A8X6T3S1_TRICX</name>
<dbReference type="GO" id="GO:0070679">
    <property type="term" value="F:inositol 1,4,5 trisphosphate binding"/>
    <property type="evidence" value="ECO:0007669"/>
    <property type="project" value="TreeGrafter"/>
</dbReference>
<dbReference type="Proteomes" id="UP000887159">
    <property type="component" value="Unassembled WGS sequence"/>
</dbReference>
<keyword evidence="3" id="KW-0407">Ion channel</keyword>